<sequence>MRLFAANTVAVAIAVGAQMAAAVDCVQTKQQRPPNAYFDSGPLLFGPAYGVDSMSTNMMSIFYSPPSSGTSSGVLRLQNITNGDHLVICAKSGSQKTCFWLNPDSQCTTRLKYKKVDSFEMFQA</sequence>
<proteinExistence type="predicted"/>
<dbReference type="AlphaFoldDB" id="A0A4R8RLQ0"/>
<keyword evidence="1" id="KW-0732">Signal</keyword>
<evidence type="ECO:0000313" key="3">
    <source>
        <dbReference type="Proteomes" id="UP000295703"/>
    </source>
</evidence>
<reference evidence="2 3" key="1">
    <citation type="submission" date="2018-12" db="EMBL/GenBank/DDBJ databases">
        <title>Genome sequence and assembly of Colletotrichum trifolii.</title>
        <authorList>
            <person name="Gan P."/>
            <person name="Shirasu K."/>
        </authorList>
    </citation>
    <scope>NUCLEOTIDE SEQUENCE [LARGE SCALE GENOMIC DNA]</scope>
    <source>
        <strain evidence="2 3">543-2</strain>
    </source>
</reference>
<comment type="caution">
    <text evidence="2">The sequence shown here is derived from an EMBL/GenBank/DDBJ whole genome shotgun (WGS) entry which is preliminary data.</text>
</comment>
<keyword evidence="3" id="KW-1185">Reference proteome</keyword>
<dbReference type="Proteomes" id="UP000295703">
    <property type="component" value="Unassembled WGS sequence"/>
</dbReference>
<gene>
    <name evidence="2" type="ORF">CTRI78_v004482</name>
</gene>
<dbReference type="EMBL" id="RYZW01000032">
    <property type="protein sequence ID" value="TDZ61206.1"/>
    <property type="molecule type" value="Genomic_DNA"/>
</dbReference>
<feature type="signal peptide" evidence="1">
    <location>
        <begin position="1"/>
        <end position="22"/>
    </location>
</feature>
<evidence type="ECO:0000256" key="1">
    <source>
        <dbReference type="SAM" id="SignalP"/>
    </source>
</evidence>
<feature type="chain" id="PRO_5020864189" evidence="1">
    <location>
        <begin position="23"/>
        <end position="124"/>
    </location>
</feature>
<protein>
    <submittedName>
        <fullName evidence="2">Uncharacterized protein</fullName>
    </submittedName>
</protein>
<organism evidence="2 3">
    <name type="scientific">Colletotrichum trifolii</name>
    <dbReference type="NCBI Taxonomy" id="5466"/>
    <lineage>
        <taxon>Eukaryota</taxon>
        <taxon>Fungi</taxon>
        <taxon>Dikarya</taxon>
        <taxon>Ascomycota</taxon>
        <taxon>Pezizomycotina</taxon>
        <taxon>Sordariomycetes</taxon>
        <taxon>Hypocreomycetidae</taxon>
        <taxon>Glomerellales</taxon>
        <taxon>Glomerellaceae</taxon>
        <taxon>Colletotrichum</taxon>
        <taxon>Colletotrichum orbiculare species complex</taxon>
    </lineage>
</organism>
<accession>A0A4R8RLQ0</accession>
<evidence type="ECO:0000313" key="2">
    <source>
        <dbReference type="EMBL" id="TDZ61206.1"/>
    </source>
</evidence>
<name>A0A4R8RLQ0_COLTR</name>